<accession>A0AAD2JMA8</accession>
<dbReference type="EMBL" id="CAKOGP040002180">
    <property type="protein sequence ID" value="CAJ1964231.1"/>
    <property type="molecule type" value="Genomic_DNA"/>
</dbReference>
<keyword evidence="3" id="KW-1185">Reference proteome</keyword>
<proteinExistence type="predicted"/>
<organism evidence="2 3">
    <name type="scientific">Cylindrotheca closterium</name>
    <dbReference type="NCBI Taxonomy" id="2856"/>
    <lineage>
        <taxon>Eukaryota</taxon>
        <taxon>Sar</taxon>
        <taxon>Stramenopiles</taxon>
        <taxon>Ochrophyta</taxon>
        <taxon>Bacillariophyta</taxon>
        <taxon>Bacillariophyceae</taxon>
        <taxon>Bacillariophycidae</taxon>
        <taxon>Bacillariales</taxon>
        <taxon>Bacillariaceae</taxon>
        <taxon>Cylindrotheca</taxon>
    </lineage>
</organism>
<dbReference type="AlphaFoldDB" id="A0AAD2JMA8"/>
<feature type="region of interest" description="Disordered" evidence="1">
    <location>
        <begin position="184"/>
        <end position="235"/>
    </location>
</feature>
<feature type="compositionally biased region" description="Polar residues" evidence="1">
    <location>
        <begin position="10"/>
        <end position="26"/>
    </location>
</feature>
<feature type="region of interest" description="Disordered" evidence="1">
    <location>
        <begin position="81"/>
        <end position="113"/>
    </location>
</feature>
<feature type="region of interest" description="Disordered" evidence="1">
    <location>
        <begin position="1"/>
        <end position="26"/>
    </location>
</feature>
<evidence type="ECO:0000313" key="2">
    <source>
        <dbReference type="EMBL" id="CAJ1964231.1"/>
    </source>
</evidence>
<protein>
    <submittedName>
        <fullName evidence="2">Uncharacterized protein</fullName>
    </submittedName>
</protein>
<evidence type="ECO:0000313" key="3">
    <source>
        <dbReference type="Proteomes" id="UP001295423"/>
    </source>
</evidence>
<reference evidence="2" key="1">
    <citation type="submission" date="2023-08" db="EMBL/GenBank/DDBJ databases">
        <authorList>
            <person name="Audoor S."/>
            <person name="Bilcke G."/>
        </authorList>
    </citation>
    <scope>NUCLEOTIDE SEQUENCE</scope>
</reference>
<gene>
    <name evidence="2" type="ORF">CYCCA115_LOCUS20531</name>
</gene>
<evidence type="ECO:0000256" key="1">
    <source>
        <dbReference type="SAM" id="MobiDB-lite"/>
    </source>
</evidence>
<dbReference type="Proteomes" id="UP001295423">
    <property type="component" value="Unassembled WGS sequence"/>
</dbReference>
<name>A0AAD2JMA8_9STRA</name>
<comment type="caution">
    <text evidence="2">The sequence shown here is derived from an EMBL/GenBank/DDBJ whole genome shotgun (WGS) entry which is preliminary data.</text>
</comment>
<sequence length="235" mass="26513">MQILKHSETAMGSNPSKSEDTLPTVNSGASFSDDYHSSIISAITIEDDFLSPRSFDNKLRSLVEKNRASDLGAEEVEQCLDALRPPTRSDRFSSSSDGGAGDNRPCAMPRRKSSSNNLNYHSFFLEDESPFEPISHDDGETKEDFEPSHYNSFTVSLNDEDDFNAAIRVGGKRRPRRKYRGRQRRIHRSQRNPVRATIASEQDTDEQRIHAVRSRTSSVVRRKDSHCRSLGNYSG</sequence>